<organism evidence="1 2">
    <name type="scientific">Candidatus Schekmanbacteria bacterium RBG_16_38_10</name>
    <dbReference type="NCBI Taxonomy" id="1817879"/>
    <lineage>
        <taxon>Bacteria</taxon>
        <taxon>Candidatus Schekmaniibacteriota</taxon>
    </lineage>
</organism>
<comment type="caution">
    <text evidence="1">The sequence shown here is derived from an EMBL/GenBank/DDBJ whole genome shotgun (WGS) entry which is preliminary data.</text>
</comment>
<reference evidence="1 2" key="1">
    <citation type="journal article" date="2016" name="Nat. Commun.">
        <title>Thousands of microbial genomes shed light on interconnected biogeochemical processes in an aquifer system.</title>
        <authorList>
            <person name="Anantharaman K."/>
            <person name="Brown C.T."/>
            <person name="Hug L.A."/>
            <person name="Sharon I."/>
            <person name="Castelle C.J."/>
            <person name="Probst A.J."/>
            <person name="Thomas B.C."/>
            <person name="Singh A."/>
            <person name="Wilkins M.J."/>
            <person name="Karaoz U."/>
            <person name="Brodie E.L."/>
            <person name="Williams K.H."/>
            <person name="Hubbard S.S."/>
            <person name="Banfield J.F."/>
        </authorList>
    </citation>
    <scope>NUCLEOTIDE SEQUENCE [LARGE SCALE GENOMIC DNA]</scope>
</reference>
<dbReference type="AlphaFoldDB" id="A0A1F7S1X8"/>
<protein>
    <submittedName>
        <fullName evidence="1">Uncharacterized protein</fullName>
    </submittedName>
</protein>
<proteinExistence type="predicted"/>
<evidence type="ECO:0000313" key="2">
    <source>
        <dbReference type="Proteomes" id="UP000178797"/>
    </source>
</evidence>
<gene>
    <name evidence="1" type="ORF">A2W05_11495</name>
</gene>
<evidence type="ECO:0000313" key="1">
    <source>
        <dbReference type="EMBL" id="OGL47779.1"/>
    </source>
</evidence>
<name>A0A1F7S1X8_9BACT</name>
<sequence length="71" mass="8082">MKTLTKKVSELTVDELKGVIHEVIAEDFAELGETFAILANKKIMRQIKQADKDWASKKNNAYTSWDKVKSV</sequence>
<dbReference type="EMBL" id="MGDE01000013">
    <property type="protein sequence ID" value="OGL47779.1"/>
    <property type="molecule type" value="Genomic_DNA"/>
</dbReference>
<dbReference type="Proteomes" id="UP000178797">
    <property type="component" value="Unassembled WGS sequence"/>
</dbReference>
<accession>A0A1F7S1X8</accession>